<protein>
    <submittedName>
        <fullName evidence="3">Acyltransferase family protein</fullName>
    </submittedName>
</protein>
<feature type="transmembrane region" description="Helical" evidence="1">
    <location>
        <begin position="237"/>
        <end position="255"/>
    </location>
</feature>
<keyword evidence="3" id="KW-0012">Acyltransferase</keyword>
<gene>
    <name evidence="3" type="ORF">O6P32_01925</name>
</gene>
<evidence type="ECO:0000256" key="1">
    <source>
        <dbReference type="SAM" id="Phobius"/>
    </source>
</evidence>
<organism evidence="3 4">
    <name type="scientific">Phocaeicola acetigenes</name>
    <dbReference type="NCBI Taxonomy" id="3016083"/>
    <lineage>
        <taxon>Bacteria</taxon>
        <taxon>Pseudomonadati</taxon>
        <taxon>Bacteroidota</taxon>
        <taxon>Bacteroidia</taxon>
        <taxon>Bacteroidales</taxon>
        <taxon>Bacteroidaceae</taxon>
        <taxon>Phocaeicola</taxon>
    </lineage>
</organism>
<dbReference type="PANTHER" id="PTHR37312:SF1">
    <property type="entry name" value="MEMBRANE-BOUND ACYLTRANSFERASE YKRP-RELATED"/>
    <property type="match status" value="1"/>
</dbReference>
<proteinExistence type="predicted"/>
<dbReference type="Proteomes" id="UP001141933">
    <property type="component" value="Unassembled WGS sequence"/>
</dbReference>
<keyword evidence="1" id="KW-0812">Transmembrane</keyword>
<feature type="transmembrane region" description="Helical" evidence="1">
    <location>
        <begin position="7"/>
        <end position="24"/>
    </location>
</feature>
<evidence type="ECO:0000313" key="4">
    <source>
        <dbReference type="Proteomes" id="UP001141933"/>
    </source>
</evidence>
<dbReference type="Pfam" id="PF01757">
    <property type="entry name" value="Acyl_transf_3"/>
    <property type="match status" value="1"/>
</dbReference>
<feature type="transmembrane region" description="Helical" evidence="1">
    <location>
        <begin position="210"/>
        <end position="231"/>
    </location>
</feature>
<feature type="domain" description="Acyltransferase 3" evidence="2">
    <location>
        <begin position="6"/>
        <end position="309"/>
    </location>
</feature>
<sequence>MRDDKITIAKAIGIILMVVVHAGLPQMEANFIIMFHMPLFFIVSGYCFKEKYLSNNTDFIKRKIKGLYIPYIKYALLFLLLHNLFFHLNIYNDSYGFKGEVSHLYSIKEYISKAFQIVTAMREHEQLLGGYWFIKQLFLGSILSFFIIKKWKSHLLAILAGTIIACIFANYFNLRIPYFGINSLTLLSTFFFISGYYIRTHTICKNNNYISILYFIIVLAISLLIPTSMLRFDYINIIPYSIAAIAGTLLTLHISDRINKSQYKALKNSFIYIGNNTLPILTWHFLSFKLASILIISIQNRPIQQLAYFPIIEEFNSQWGGVIIYSLSGICMPLMITKLMNKTKQHYIKNK</sequence>
<reference evidence="3" key="1">
    <citation type="submission" date="2022-12" db="EMBL/GenBank/DDBJ databases">
        <title>Phocaeicola acetigenes sp. nov., isolated feces from a healthy human.</title>
        <authorList>
            <person name="Do H."/>
            <person name="Ha Y.B."/>
            <person name="Kim J.-S."/>
            <person name="Suh M.K."/>
            <person name="Kim H.S."/>
            <person name="Lee J.-S."/>
        </authorList>
    </citation>
    <scope>NUCLEOTIDE SEQUENCE</scope>
    <source>
        <strain evidence="3">KGMB11183</strain>
    </source>
</reference>
<feature type="transmembrane region" description="Helical" evidence="1">
    <location>
        <begin position="178"/>
        <end position="198"/>
    </location>
</feature>
<comment type="caution">
    <text evidence="3">The sequence shown here is derived from an EMBL/GenBank/DDBJ whole genome shotgun (WGS) entry which is preliminary data.</text>
</comment>
<feature type="transmembrane region" description="Helical" evidence="1">
    <location>
        <begin position="155"/>
        <end position="172"/>
    </location>
</feature>
<keyword evidence="4" id="KW-1185">Reference proteome</keyword>
<keyword evidence="1" id="KW-0472">Membrane</keyword>
<dbReference type="InterPro" id="IPR002656">
    <property type="entry name" value="Acyl_transf_3_dom"/>
</dbReference>
<feature type="transmembrane region" description="Helical" evidence="1">
    <location>
        <begin position="318"/>
        <end position="336"/>
    </location>
</feature>
<dbReference type="GO" id="GO:0016746">
    <property type="term" value="F:acyltransferase activity"/>
    <property type="evidence" value="ECO:0007669"/>
    <property type="project" value="UniProtKB-KW"/>
</dbReference>
<keyword evidence="1" id="KW-1133">Transmembrane helix</keyword>
<feature type="transmembrane region" description="Helical" evidence="1">
    <location>
        <begin position="68"/>
        <end position="88"/>
    </location>
</feature>
<feature type="transmembrane region" description="Helical" evidence="1">
    <location>
        <begin position="30"/>
        <end position="48"/>
    </location>
</feature>
<evidence type="ECO:0000259" key="2">
    <source>
        <dbReference type="Pfam" id="PF01757"/>
    </source>
</evidence>
<dbReference type="RefSeq" id="WP_269876489.1">
    <property type="nucleotide sequence ID" value="NZ_JAPZVM010000001.1"/>
</dbReference>
<dbReference type="PANTHER" id="PTHR37312">
    <property type="entry name" value="MEMBRANE-BOUND ACYLTRANSFERASE YKRP-RELATED"/>
    <property type="match status" value="1"/>
</dbReference>
<dbReference type="InterPro" id="IPR052734">
    <property type="entry name" value="Nod_factor_acetyltransferase"/>
</dbReference>
<name>A0ABT4PEJ9_9BACT</name>
<feature type="transmembrane region" description="Helical" evidence="1">
    <location>
        <begin position="130"/>
        <end position="148"/>
    </location>
</feature>
<accession>A0ABT4PEJ9</accession>
<evidence type="ECO:0000313" key="3">
    <source>
        <dbReference type="EMBL" id="MCZ8371463.1"/>
    </source>
</evidence>
<keyword evidence="3" id="KW-0808">Transferase</keyword>
<feature type="transmembrane region" description="Helical" evidence="1">
    <location>
        <begin position="276"/>
        <end position="298"/>
    </location>
</feature>
<dbReference type="EMBL" id="JAPZVM010000001">
    <property type="protein sequence ID" value="MCZ8371463.1"/>
    <property type="molecule type" value="Genomic_DNA"/>
</dbReference>